<protein>
    <recommendedName>
        <fullName evidence="6">GNAT family N-acetyltransferase</fullName>
    </recommendedName>
</protein>
<reference evidence="4" key="1">
    <citation type="journal article" date="2020" name="Microorganisms">
        <title>Isolation, Genomic and Metabolomic Characterization of Streptomyces tendae VITAKN with Quorum Sensing Inhibitory Activity from Southern India.</title>
        <authorList>
            <person name="Ishaque N.M."/>
            <person name="Burgsdorf I."/>
            <person name="Limlingan Malit J.J."/>
            <person name="Saha S."/>
            <person name="Teta R."/>
            <person name="Ewe D."/>
            <person name="Kannabiran K."/>
            <person name="Hrouzek P."/>
            <person name="Steindler L."/>
            <person name="Costantino V."/>
            <person name="Saurav K."/>
        </authorList>
    </citation>
    <scope>NUCLEOTIDE SEQUENCE</scope>
    <source>
        <strain evidence="4">VITAKN</strain>
    </source>
</reference>
<evidence type="ECO:0000313" key="3">
    <source>
        <dbReference type="EMBL" id="MFI0573422.1"/>
    </source>
</evidence>
<dbReference type="RefSeq" id="WP_161379411.1">
    <property type="nucleotide sequence ID" value="NZ_JAAIFS010000004.1"/>
</dbReference>
<comment type="caution">
    <text evidence="4">The sequence shown here is derived from an EMBL/GenBank/DDBJ whole genome shotgun (WGS) entry which is preliminary data.</text>
</comment>
<keyword evidence="2" id="KW-0812">Transmembrane</keyword>
<dbReference type="Proteomes" id="UP001610810">
    <property type="component" value="Unassembled WGS sequence"/>
</dbReference>
<evidence type="ECO:0000256" key="1">
    <source>
        <dbReference type="SAM" id="MobiDB-lite"/>
    </source>
</evidence>
<evidence type="ECO:0000256" key="2">
    <source>
        <dbReference type="SAM" id="Phobius"/>
    </source>
</evidence>
<keyword evidence="2" id="KW-1133">Transmembrane helix</keyword>
<evidence type="ECO:0000313" key="5">
    <source>
        <dbReference type="Proteomes" id="UP001610810"/>
    </source>
</evidence>
<sequence>MTVHVPVRPATTERQERPAEAHPPGARNPGPRQGCSPQAGERLRPLTRRQIEDRFAELGDLYAQTSGGGPRVWNAARGAFLRRLGADVRRPGFGLLIAETTVLTGCAYGYPVPGGDPRGVRGLEPYLPGSVLSVAASGRLFLVCGIVVPARVRRQHQDRAWNLARRLQTRLLAEHDAALGVTLVDRTDGATVQALRSWGWRYAEGDTLQSSVLGRYGVLVLGG</sequence>
<name>A0A6B3QMN9_STRTE</name>
<accession>A0A6B3QMN9</accession>
<reference evidence="3 5" key="2">
    <citation type="submission" date="2024-10" db="EMBL/GenBank/DDBJ databases">
        <authorList>
            <person name="Wannawong T."/>
            <person name="Kuncharoen N."/>
            <person name="Mhuantong W."/>
        </authorList>
    </citation>
    <scope>NUCLEOTIDE SEQUENCE [LARGE SCALE GENOMIC DNA]</scope>
    <source>
        <strain evidence="3 5">CALK1-4</strain>
    </source>
</reference>
<feature type="region of interest" description="Disordered" evidence="1">
    <location>
        <begin position="1"/>
        <end position="45"/>
    </location>
</feature>
<dbReference type="EMBL" id="JAAIFS010000004">
    <property type="protein sequence ID" value="NEV89008.1"/>
    <property type="molecule type" value="Genomic_DNA"/>
</dbReference>
<keyword evidence="5" id="KW-1185">Reference proteome</keyword>
<dbReference type="AlphaFoldDB" id="A0A6B3QMN9"/>
<feature type="transmembrane region" description="Helical" evidence="2">
    <location>
        <begin position="130"/>
        <end position="150"/>
    </location>
</feature>
<evidence type="ECO:0000313" key="4">
    <source>
        <dbReference type="EMBL" id="NEV89008.1"/>
    </source>
</evidence>
<feature type="compositionally biased region" description="Basic and acidic residues" evidence="1">
    <location>
        <begin position="11"/>
        <end position="20"/>
    </location>
</feature>
<keyword evidence="2" id="KW-0472">Membrane</keyword>
<feature type="transmembrane region" description="Helical" evidence="2">
    <location>
        <begin position="92"/>
        <end position="110"/>
    </location>
</feature>
<evidence type="ECO:0008006" key="6">
    <source>
        <dbReference type="Google" id="ProtNLM"/>
    </source>
</evidence>
<dbReference type="EMBL" id="JBIQWK010000004">
    <property type="protein sequence ID" value="MFI0573422.1"/>
    <property type="molecule type" value="Genomic_DNA"/>
</dbReference>
<gene>
    <name evidence="3" type="ORF">ACH3YB_17525</name>
    <name evidence="4" type="ORF">GUR47_20370</name>
</gene>
<organism evidence="4">
    <name type="scientific">Streptomyces tendae</name>
    <dbReference type="NCBI Taxonomy" id="1932"/>
    <lineage>
        <taxon>Bacteria</taxon>
        <taxon>Bacillati</taxon>
        <taxon>Actinomycetota</taxon>
        <taxon>Actinomycetes</taxon>
        <taxon>Kitasatosporales</taxon>
        <taxon>Streptomycetaceae</taxon>
        <taxon>Streptomyces</taxon>
    </lineage>
</organism>
<proteinExistence type="predicted"/>